<dbReference type="PROSITE" id="PS51832">
    <property type="entry name" value="HD_GYP"/>
    <property type="match status" value="1"/>
</dbReference>
<dbReference type="CDD" id="cd00130">
    <property type="entry name" value="PAS"/>
    <property type="match status" value="1"/>
</dbReference>
<sequence length="523" mass="59973">MTLTVSVLKMPYDEKLLSSLESIIASDPIADTLYLALKHKYYSVYCHCVNVSCCTYLLATKMGLPEQECLRLTLGALLHDIGKINISPKILYKPGKLNKEEWSVIKRHPVNGINLLNDSKLYHMVADSIRYHHERYDGSGYLEGLSGEDIPLAARIVSIGDCFDALVSFRPYKKILSFEEAIEELIKSKNTHLDGRLVDMFISIAPDFYKHHYHPTYFPLSVENSNKNYSKFIINEDSELEINWEEILDQLPDIGIILIDRDDRILFCNNFAAKLRDAEPGELIGKTIIDIQRPHRRIVVKEKLAKVKSGQANGWERLMARKGRYIENKYIKIADEKGCYSGMLMLTMDVTQGEKLLRMLLINLEKLSILAQANIFLKKVFDLEDTLNNTAALISKVLTLEKLWLVIMRNGEINCFQEGEQPLNDNQREELIKKCEKLVQNGLQEIIIEKWAGSKRIFIFLESGDEFKGFLVVETKGTMHIEQQEQDLLKVIGNYVAYAIKKLLFISRVGKFGNERSINESLQ</sequence>
<evidence type="ECO:0000259" key="2">
    <source>
        <dbReference type="PROSITE" id="PS51832"/>
    </source>
</evidence>
<dbReference type="PANTHER" id="PTHR43155:SF2">
    <property type="entry name" value="CYCLIC DI-GMP PHOSPHODIESTERASE PA4108"/>
    <property type="match status" value="1"/>
</dbReference>
<dbReference type="InterPro" id="IPR000014">
    <property type="entry name" value="PAS"/>
</dbReference>
<protein>
    <submittedName>
        <fullName evidence="3">HDIG domain-containing protein</fullName>
    </submittedName>
</protein>
<dbReference type="PROSITE" id="PS50112">
    <property type="entry name" value="PAS"/>
    <property type="match status" value="1"/>
</dbReference>
<proteinExistence type="predicted"/>
<evidence type="ECO:0000259" key="1">
    <source>
        <dbReference type="PROSITE" id="PS50112"/>
    </source>
</evidence>
<feature type="domain" description="PAS" evidence="1">
    <location>
        <begin position="256"/>
        <end position="311"/>
    </location>
</feature>
<dbReference type="SUPFAM" id="SSF55785">
    <property type="entry name" value="PYP-like sensor domain (PAS domain)"/>
    <property type="match status" value="1"/>
</dbReference>
<dbReference type="NCBIfam" id="TIGR00277">
    <property type="entry name" value="HDIG"/>
    <property type="match status" value="1"/>
</dbReference>
<dbReference type="SMART" id="SM00471">
    <property type="entry name" value="HDc"/>
    <property type="match status" value="1"/>
</dbReference>
<organism evidence="3 4">
    <name type="scientific">Desulfofundulus thermosubterraneus DSM 16057</name>
    <dbReference type="NCBI Taxonomy" id="1121432"/>
    <lineage>
        <taxon>Bacteria</taxon>
        <taxon>Bacillati</taxon>
        <taxon>Bacillota</taxon>
        <taxon>Clostridia</taxon>
        <taxon>Eubacteriales</taxon>
        <taxon>Peptococcaceae</taxon>
        <taxon>Desulfofundulus</taxon>
    </lineage>
</organism>
<evidence type="ECO:0000313" key="3">
    <source>
        <dbReference type="EMBL" id="SHI63230.1"/>
    </source>
</evidence>
<reference evidence="4" key="1">
    <citation type="submission" date="2016-11" db="EMBL/GenBank/DDBJ databases">
        <authorList>
            <person name="Varghese N."/>
            <person name="Submissions S."/>
        </authorList>
    </citation>
    <scope>NUCLEOTIDE SEQUENCE [LARGE SCALE GENOMIC DNA]</scope>
    <source>
        <strain evidence="4">DSM 16057</strain>
    </source>
</reference>
<name>A0A1M6CQI7_9FIRM</name>
<dbReference type="PANTHER" id="PTHR43155">
    <property type="entry name" value="CYCLIC DI-GMP PHOSPHODIESTERASE PA4108-RELATED"/>
    <property type="match status" value="1"/>
</dbReference>
<dbReference type="Gene3D" id="1.10.3210.10">
    <property type="entry name" value="Hypothetical protein af1432"/>
    <property type="match status" value="1"/>
</dbReference>
<feature type="domain" description="HD-GYP" evidence="2">
    <location>
        <begin position="22"/>
        <end position="217"/>
    </location>
</feature>
<dbReference type="InterPro" id="IPR037522">
    <property type="entry name" value="HD_GYP_dom"/>
</dbReference>
<keyword evidence="4" id="KW-1185">Reference proteome</keyword>
<dbReference type="SUPFAM" id="SSF109604">
    <property type="entry name" value="HD-domain/PDEase-like"/>
    <property type="match status" value="1"/>
</dbReference>
<dbReference type="CDD" id="cd00077">
    <property type="entry name" value="HDc"/>
    <property type="match status" value="1"/>
</dbReference>
<accession>A0A1M6CQI7</accession>
<dbReference type="Gene3D" id="3.30.450.20">
    <property type="entry name" value="PAS domain"/>
    <property type="match status" value="1"/>
</dbReference>
<dbReference type="Proteomes" id="UP000184529">
    <property type="component" value="Unassembled WGS sequence"/>
</dbReference>
<gene>
    <name evidence="3" type="ORF">SAMN02745219_00724</name>
</gene>
<dbReference type="AlphaFoldDB" id="A0A1M6CQI7"/>
<dbReference type="Pfam" id="PF08448">
    <property type="entry name" value="PAS_4"/>
    <property type="match status" value="1"/>
</dbReference>
<dbReference type="InterPro" id="IPR006675">
    <property type="entry name" value="HDIG_dom"/>
</dbReference>
<dbReference type="STRING" id="1121432.SAMN02745219_00724"/>
<dbReference type="InterPro" id="IPR003607">
    <property type="entry name" value="HD/PDEase_dom"/>
</dbReference>
<evidence type="ECO:0000313" key="4">
    <source>
        <dbReference type="Proteomes" id="UP000184529"/>
    </source>
</evidence>
<dbReference type="Pfam" id="PF13487">
    <property type="entry name" value="HD_5"/>
    <property type="match status" value="1"/>
</dbReference>
<dbReference type="InterPro" id="IPR013656">
    <property type="entry name" value="PAS_4"/>
</dbReference>
<dbReference type="SMART" id="SM00091">
    <property type="entry name" value="PAS"/>
    <property type="match status" value="1"/>
</dbReference>
<dbReference type="EMBL" id="FQZM01000008">
    <property type="protein sequence ID" value="SHI63230.1"/>
    <property type="molecule type" value="Genomic_DNA"/>
</dbReference>
<dbReference type="InterPro" id="IPR035965">
    <property type="entry name" value="PAS-like_dom_sf"/>
</dbReference>